<organism evidence="2 3">
    <name type="scientific">Candidatus Roizmanbacteria bacterium GW2011_GWC2_37_13</name>
    <dbReference type="NCBI Taxonomy" id="1618486"/>
    <lineage>
        <taxon>Bacteria</taxon>
        <taxon>Candidatus Roizmaniibacteriota</taxon>
    </lineage>
</organism>
<comment type="caution">
    <text evidence="2">The sequence shown here is derived from an EMBL/GenBank/DDBJ whole genome shotgun (WGS) entry which is preliminary data.</text>
</comment>
<evidence type="ECO:0000313" key="2">
    <source>
        <dbReference type="EMBL" id="KKQ25327.1"/>
    </source>
</evidence>
<dbReference type="InterPro" id="IPR018247">
    <property type="entry name" value="EF_Hand_1_Ca_BS"/>
</dbReference>
<protein>
    <recommendedName>
        <fullName evidence="4">Dockerin domain-containing protein</fullName>
    </recommendedName>
</protein>
<accession>A0A0G0G5L2</accession>
<evidence type="ECO:0000256" key="1">
    <source>
        <dbReference type="SAM" id="MobiDB-lite"/>
    </source>
</evidence>
<feature type="region of interest" description="Disordered" evidence="1">
    <location>
        <begin position="214"/>
        <end position="243"/>
    </location>
</feature>
<gene>
    <name evidence="2" type="ORF">US40_C0009G0033</name>
</gene>
<proteinExistence type="predicted"/>
<feature type="compositionally biased region" description="Low complexity" evidence="1">
    <location>
        <begin position="214"/>
        <end position="239"/>
    </location>
</feature>
<evidence type="ECO:0008006" key="4">
    <source>
        <dbReference type="Google" id="ProtNLM"/>
    </source>
</evidence>
<name>A0A0G0G5L2_9BACT</name>
<evidence type="ECO:0000313" key="3">
    <source>
        <dbReference type="Proteomes" id="UP000034917"/>
    </source>
</evidence>
<dbReference type="PROSITE" id="PS00018">
    <property type="entry name" value="EF_HAND_1"/>
    <property type="match status" value="1"/>
</dbReference>
<dbReference type="Proteomes" id="UP000034917">
    <property type="component" value="Unassembled WGS sequence"/>
</dbReference>
<dbReference type="AlphaFoldDB" id="A0A0G0G5L2"/>
<sequence length="345" mass="37470">MDKTKLITLLFFLTLSLLLAIYANNNLKFIFQGRAAGNETNIKIQLQGEYDKIPNVIFKTRVLIFNDANLIREAEDINLTRDQKNFFKFNLDLNGLDLTKKYSLFIKPEKYLGKLFCSPSSYSKSCTTSEIVFAAGTNSLELVFEPLFSGDVMPQDGKVTAQDISKIMNDIGESSPNGLSTDINSDGRVETVDYSLALYSLSKNYEDDLYPQISTTPTPIPTLSSSPTPTLAPSSTSTTGSGGTCRATISGKIYVKAMGQTYCSPLNNEQSQMCVTSAADCTQVKCIDQVIIESKNAVNICASGFGSLDEAASRATLSCQVEFVPGPCTPTPTPQINCNEEGPSC</sequence>
<reference evidence="2 3" key="1">
    <citation type="journal article" date="2015" name="Nature">
        <title>rRNA introns, odd ribosomes, and small enigmatic genomes across a large radiation of phyla.</title>
        <authorList>
            <person name="Brown C.T."/>
            <person name="Hug L.A."/>
            <person name="Thomas B.C."/>
            <person name="Sharon I."/>
            <person name="Castelle C.J."/>
            <person name="Singh A."/>
            <person name="Wilkins M.J."/>
            <person name="Williams K.H."/>
            <person name="Banfield J.F."/>
        </authorList>
    </citation>
    <scope>NUCLEOTIDE SEQUENCE [LARGE SCALE GENOMIC DNA]</scope>
</reference>
<dbReference type="EMBL" id="LBSV01000009">
    <property type="protein sequence ID" value="KKQ25327.1"/>
    <property type="molecule type" value="Genomic_DNA"/>
</dbReference>